<feature type="domain" description="RING-type" evidence="9">
    <location>
        <begin position="65"/>
        <end position="99"/>
    </location>
</feature>
<dbReference type="PROSITE" id="PS00518">
    <property type="entry name" value="ZF_RING_1"/>
    <property type="match status" value="1"/>
</dbReference>
<dbReference type="PANTHER" id="PTHR46076:SF3">
    <property type="entry name" value="E3 UBIQUITIN-PROTEIN LIGASE RING1"/>
    <property type="match status" value="1"/>
</dbReference>
<comment type="pathway">
    <text evidence="2">Protein modification; protein ubiquitination.</text>
</comment>
<sequence>MKVNCLESATAALEQSPPQNPYTFTREDYDNLVASTPNCQITRAPVTDPNATKTLSVRQLNDAFKCPICQGIIKETMVVMDCLHRFCGECISIAIRQSKRELLAAARHKLRRAHPHDLAEFERNEDQITEQLNQARHFNNASLANTQSPPVEKKRSSPDGSPSDTAPSSAAASDDESARKKPKVAASKSAETVAAHTVTTSPKLKIRHVKKHLAALLKLDKYDNMCIVLPTVNCTLSGLSKSAKARKSSIRQDLQCDQELEDFVTLKDIYEQYGMGTAWELRLLYHFSQGTIVNGIATHCCNVQHRANS</sequence>
<dbReference type="AlphaFoldDB" id="A0A8T1UZY2"/>
<comment type="catalytic activity">
    <reaction evidence="1">
        <text>S-ubiquitinyl-[E2 ubiquitin-conjugating enzyme]-L-cysteine + [acceptor protein]-L-lysine = [E2 ubiquitin-conjugating enzyme]-L-cysteine + N(6)-ubiquitinyl-[acceptor protein]-L-lysine.</text>
        <dbReference type="EC" id="2.3.2.27"/>
    </reaction>
</comment>
<keyword evidence="6" id="KW-0863">Zinc-finger</keyword>
<evidence type="ECO:0000256" key="6">
    <source>
        <dbReference type="ARBA" id="ARBA00022771"/>
    </source>
</evidence>
<dbReference type="EC" id="2.3.2.27" evidence="3"/>
<evidence type="ECO:0000256" key="3">
    <source>
        <dbReference type="ARBA" id="ARBA00012483"/>
    </source>
</evidence>
<dbReference type="VEuPathDB" id="FungiDB:PC110_g5362"/>
<keyword evidence="7" id="KW-0862">Zinc</keyword>
<accession>A0A8T1UZY2</accession>
<evidence type="ECO:0000256" key="1">
    <source>
        <dbReference type="ARBA" id="ARBA00000900"/>
    </source>
</evidence>
<dbReference type="Pfam" id="PF13923">
    <property type="entry name" value="zf-C3HC4_2"/>
    <property type="match status" value="1"/>
</dbReference>
<feature type="region of interest" description="Disordered" evidence="8">
    <location>
        <begin position="141"/>
        <end position="198"/>
    </location>
</feature>
<evidence type="ECO:0000256" key="2">
    <source>
        <dbReference type="ARBA" id="ARBA00004906"/>
    </source>
</evidence>
<evidence type="ECO:0000256" key="4">
    <source>
        <dbReference type="ARBA" id="ARBA00022679"/>
    </source>
</evidence>
<evidence type="ECO:0000313" key="10">
    <source>
        <dbReference type="EMBL" id="KAG6973601.1"/>
    </source>
</evidence>
<organism evidence="10 11">
    <name type="scientific">Phytophthora cactorum</name>
    <dbReference type="NCBI Taxonomy" id="29920"/>
    <lineage>
        <taxon>Eukaryota</taxon>
        <taxon>Sar</taxon>
        <taxon>Stramenopiles</taxon>
        <taxon>Oomycota</taxon>
        <taxon>Peronosporomycetes</taxon>
        <taxon>Peronosporales</taxon>
        <taxon>Peronosporaceae</taxon>
        <taxon>Phytophthora</taxon>
    </lineage>
</organism>
<name>A0A8T1UZY2_9STRA</name>
<evidence type="ECO:0000259" key="9">
    <source>
        <dbReference type="Pfam" id="PF13923"/>
    </source>
</evidence>
<protein>
    <recommendedName>
        <fullName evidence="3">RING-type E3 ubiquitin transferase</fullName>
        <ecNumber evidence="3">2.3.2.27</ecNumber>
    </recommendedName>
</protein>
<comment type="caution">
    <text evidence="10">The sequence shown here is derived from an EMBL/GenBank/DDBJ whole genome shotgun (WGS) entry which is preliminary data.</text>
</comment>
<dbReference type="EMBL" id="JAENGZ010000017">
    <property type="protein sequence ID" value="KAG6973601.1"/>
    <property type="molecule type" value="Genomic_DNA"/>
</dbReference>
<dbReference type="Proteomes" id="UP000688947">
    <property type="component" value="Unassembled WGS sequence"/>
</dbReference>
<dbReference type="InterPro" id="IPR001841">
    <property type="entry name" value="Znf_RING"/>
</dbReference>
<evidence type="ECO:0000256" key="5">
    <source>
        <dbReference type="ARBA" id="ARBA00022723"/>
    </source>
</evidence>
<gene>
    <name evidence="10" type="ORF">JG687_00000796</name>
</gene>
<dbReference type="GO" id="GO:0008270">
    <property type="term" value="F:zinc ion binding"/>
    <property type="evidence" value="ECO:0007669"/>
    <property type="project" value="UniProtKB-KW"/>
</dbReference>
<evidence type="ECO:0000313" key="11">
    <source>
        <dbReference type="Proteomes" id="UP000688947"/>
    </source>
</evidence>
<dbReference type="InterPro" id="IPR043540">
    <property type="entry name" value="RING1/RING2"/>
</dbReference>
<dbReference type="PANTHER" id="PTHR46076">
    <property type="entry name" value="E3 UBIQUITIN-PROTEIN LIGASE RING1 / RING 2 FAMILY MEMBER"/>
    <property type="match status" value="1"/>
</dbReference>
<proteinExistence type="predicted"/>
<keyword evidence="5" id="KW-0479">Metal-binding</keyword>
<dbReference type="GO" id="GO:0003682">
    <property type="term" value="F:chromatin binding"/>
    <property type="evidence" value="ECO:0007669"/>
    <property type="project" value="TreeGrafter"/>
</dbReference>
<dbReference type="GO" id="GO:0061630">
    <property type="term" value="F:ubiquitin protein ligase activity"/>
    <property type="evidence" value="ECO:0007669"/>
    <property type="project" value="UniProtKB-EC"/>
</dbReference>
<dbReference type="InterPro" id="IPR017907">
    <property type="entry name" value="Znf_RING_CS"/>
</dbReference>
<evidence type="ECO:0000256" key="7">
    <source>
        <dbReference type="ARBA" id="ARBA00022833"/>
    </source>
</evidence>
<evidence type="ECO:0000256" key="8">
    <source>
        <dbReference type="SAM" id="MobiDB-lite"/>
    </source>
</evidence>
<dbReference type="GO" id="GO:0000151">
    <property type="term" value="C:ubiquitin ligase complex"/>
    <property type="evidence" value="ECO:0007669"/>
    <property type="project" value="InterPro"/>
</dbReference>
<dbReference type="GO" id="GO:0031519">
    <property type="term" value="C:PcG protein complex"/>
    <property type="evidence" value="ECO:0007669"/>
    <property type="project" value="TreeGrafter"/>
</dbReference>
<reference evidence="10" key="1">
    <citation type="submission" date="2021-01" db="EMBL/GenBank/DDBJ databases">
        <title>Phytophthora aleatoria, a newly-described species from Pinus radiata is distinct from Phytophthora cactorum isolates based on comparative genomics.</title>
        <authorList>
            <person name="Mcdougal R."/>
            <person name="Panda P."/>
            <person name="Williams N."/>
            <person name="Studholme D.J."/>
        </authorList>
    </citation>
    <scope>NUCLEOTIDE SEQUENCE</scope>
    <source>
        <strain evidence="10">NZFS 3830</strain>
    </source>
</reference>
<feature type="compositionally biased region" description="Low complexity" evidence="8">
    <location>
        <begin position="158"/>
        <end position="172"/>
    </location>
</feature>
<dbReference type="OrthoDB" id="337575at2759"/>
<keyword evidence="4" id="KW-0808">Transferase</keyword>